<keyword evidence="2" id="KW-1185">Reference proteome</keyword>
<sequence length="272" mass="31126">MRKLSVEEYRQLDSKSLAERIDDFLQAELPIPIKIDSVPFASASAKSILNSERFQNLEEGLRKRALEMFFRSVFQSEACVRYLVLGGSSGAKSGLGQETFSPRDQSISGALRQAQLVSARIAFECFMEFLSLVESGILFKKKSRDSKLGGFIKWLQGPNNSFGWVVFYVLPLKRFDRNYRTPEVHGTSHVAIEALRGAPVSMNRSNDELSALNLIVNLWQLVVQTLNNEEIRVWMINPEDEKLFPPLDKWREIDLGKWCAEYEEDILLTKKR</sequence>
<organism evidence="1 2">
    <name type="scientific">Chitinimonas taiwanensis DSM 18899</name>
    <dbReference type="NCBI Taxonomy" id="1121279"/>
    <lineage>
        <taxon>Bacteria</taxon>
        <taxon>Pseudomonadati</taxon>
        <taxon>Pseudomonadota</taxon>
        <taxon>Betaproteobacteria</taxon>
        <taxon>Neisseriales</taxon>
        <taxon>Chitinibacteraceae</taxon>
        <taxon>Chitinimonas</taxon>
    </lineage>
</organism>
<dbReference type="Proteomes" id="UP000186513">
    <property type="component" value="Unassembled WGS sequence"/>
</dbReference>
<dbReference type="EMBL" id="FPKR01000012">
    <property type="protein sequence ID" value="SFZ78442.1"/>
    <property type="molecule type" value="Genomic_DNA"/>
</dbReference>
<accession>A0A1K2HQB0</accession>
<protein>
    <submittedName>
        <fullName evidence="1">Uncharacterized protein</fullName>
    </submittedName>
</protein>
<dbReference type="RefSeq" id="WP_139256180.1">
    <property type="nucleotide sequence ID" value="NZ_FPKR01000012.1"/>
</dbReference>
<proteinExistence type="predicted"/>
<name>A0A1K2HQB0_9NEIS</name>
<evidence type="ECO:0000313" key="1">
    <source>
        <dbReference type="EMBL" id="SFZ78442.1"/>
    </source>
</evidence>
<evidence type="ECO:0000313" key="2">
    <source>
        <dbReference type="Proteomes" id="UP000186513"/>
    </source>
</evidence>
<dbReference type="AlphaFoldDB" id="A0A1K2HQB0"/>
<dbReference type="STRING" id="1121279.SAMN02745887_02985"/>
<dbReference type="OrthoDB" id="10016540at2"/>
<gene>
    <name evidence="1" type="ORF">SAMN02745887_02985</name>
</gene>
<reference evidence="1 2" key="1">
    <citation type="submission" date="2016-11" db="EMBL/GenBank/DDBJ databases">
        <authorList>
            <person name="Jaros S."/>
            <person name="Januszkiewicz K."/>
            <person name="Wedrychowicz H."/>
        </authorList>
    </citation>
    <scope>NUCLEOTIDE SEQUENCE [LARGE SCALE GENOMIC DNA]</scope>
    <source>
        <strain evidence="1 2">DSM 18899</strain>
    </source>
</reference>